<proteinExistence type="predicted"/>
<dbReference type="Proteomes" id="UP000092578">
    <property type="component" value="Unassembled WGS sequence"/>
</dbReference>
<dbReference type="InterPro" id="IPR013324">
    <property type="entry name" value="RNA_pol_sigma_r3/r4-like"/>
</dbReference>
<dbReference type="GO" id="GO:0006352">
    <property type="term" value="P:DNA-templated transcription initiation"/>
    <property type="evidence" value="ECO:0007669"/>
    <property type="project" value="InterPro"/>
</dbReference>
<dbReference type="PANTHER" id="PTHR30385">
    <property type="entry name" value="SIGMA FACTOR F FLAGELLAR"/>
    <property type="match status" value="1"/>
</dbReference>
<keyword evidence="1" id="KW-0805">Transcription regulation</keyword>
<dbReference type="RefSeq" id="WP_065410216.1">
    <property type="nucleotide sequence ID" value="NZ_MAYT01000012.1"/>
</dbReference>
<dbReference type="NCBIfam" id="TIGR02937">
    <property type="entry name" value="sigma70-ECF"/>
    <property type="match status" value="1"/>
</dbReference>
<reference evidence="8" key="1">
    <citation type="submission" date="2016-05" db="EMBL/GenBank/DDBJ databases">
        <authorList>
            <person name="Liu B."/>
            <person name="Wang J."/>
            <person name="Zhu Y."/>
            <person name="Liu G."/>
            <person name="Chen Q."/>
            <person name="Chen Z."/>
            <person name="Lan J."/>
            <person name="Che J."/>
            <person name="Ge C."/>
            <person name="Shi H."/>
            <person name="Pan Z."/>
            <person name="Liu X."/>
        </authorList>
    </citation>
    <scope>NUCLEOTIDE SEQUENCE [LARGE SCALE GENOMIC DNA]</scope>
    <source>
        <strain evidence="8">FJAT-27215</strain>
    </source>
</reference>
<dbReference type="InterPro" id="IPR013325">
    <property type="entry name" value="RNA_pol_sigma_r2"/>
</dbReference>
<comment type="caution">
    <text evidence="7">The sequence shown here is derived from an EMBL/GenBank/DDBJ whole genome shotgun (WGS) entry which is preliminary data.</text>
</comment>
<dbReference type="InterPro" id="IPR014284">
    <property type="entry name" value="RNA_pol_sigma-70_dom"/>
</dbReference>
<feature type="domain" description="RNA polymerase sigma-70 region 2" evidence="5">
    <location>
        <begin position="7"/>
        <end position="71"/>
    </location>
</feature>
<evidence type="ECO:0000256" key="1">
    <source>
        <dbReference type="ARBA" id="ARBA00023015"/>
    </source>
</evidence>
<dbReference type="Gene3D" id="1.10.10.10">
    <property type="entry name" value="Winged helix-like DNA-binding domain superfamily/Winged helix DNA-binding domain"/>
    <property type="match status" value="1"/>
</dbReference>
<dbReference type="GO" id="GO:0016987">
    <property type="term" value="F:sigma factor activity"/>
    <property type="evidence" value="ECO:0007669"/>
    <property type="project" value="UniProtKB-KW"/>
</dbReference>
<dbReference type="Pfam" id="PF04545">
    <property type="entry name" value="Sigma70_r4"/>
    <property type="match status" value="1"/>
</dbReference>
<dbReference type="GO" id="GO:0003677">
    <property type="term" value="F:DNA binding"/>
    <property type="evidence" value="ECO:0007669"/>
    <property type="project" value="UniProtKB-KW"/>
</dbReference>
<sequence length="159" mass="18874">MTCFDELVQQFTPMIHHVIKTLHIHKDQEEFVQIGKIALWQAQQRFDASKGQFSNFAYAYMKGEMRKAMTKVNQSEERHVYPSELFWEVKVDEQPERTLELETLLSYAAGLTAKEKNWLVCTFYHQMTVREIADQERVSLSAVKKWRKQAMDKLQSQFH</sequence>
<dbReference type="Gene3D" id="1.10.1740.10">
    <property type="match status" value="1"/>
</dbReference>
<dbReference type="AlphaFoldDB" id="A0A1B9AYJ7"/>
<evidence type="ECO:0000256" key="2">
    <source>
        <dbReference type="ARBA" id="ARBA00023082"/>
    </source>
</evidence>
<evidence type="ECO:0000313" key="8">
    <source>
        <dbReference type="Proteomes" id="UP000092578"/>
    </source>
</evidence>
<keyword evidence="8" id="KW-1185">Reference proteome</keyword>
<keyword evidence="3" id="KW-0238">DNA-binding</keyword>
<evidence type="ECO:0000256" key="3">
    <source>
        <dbReference type="ARBA" id="ARBA00023125"/>
    </source>
</evidence>
<evidence type="ECO:0000259" key="6">
    <source>
        <dbReference type="Pfam" id="PF04545"/>
    </source>
</evidence>
<dbReference type="Pfam" id="PF04542">
    <property type="entry name" value="Sigma70_r2"/>
    <property type="match status" value="1"/>
</dbReference>
<evidence type="ECO:0000313" key="7">
    <source>
        <dbReference type="EMBL" id="OCA88904.1"/>
    </source>
</evidence>
<accession>A0A1B9AYJ7</accession>
<dbReference type="InterPro" id="IPR036388">
    <property type="entry name" value="WH-like_DNA-bd_sf"/>
</dbReference>
<dbReference type="InterPro" id="IPR007627">
    <property type="entry name" value="RNA_pol_sigma70_r2"/>
</dbReference>
<protein>
    <submittedName>
        <fullName evidence="7">RNA polymerase subunit sigma-24</fullName>
    </submittedName>
</protein>
<dbReference type="EMBL" id="MAYT01000012">
    <property type="protein sequence ID" value="OCA88904.1"/>
    <property type="molecule type" value="Genomic_DNA"/>
</dbReference>
<evidence type="ECO:0000259" key="5">
    <source>
        <dbReference type="Pfam" id="PF04542"/>
    </source>
</evidence>
<gene>
    <name evidence="7" type="ORF">A8F95_05620</name>
</gene>
<dbReference type="SUPFAM" id="SSF88946">
    <property type="entry name" value="Sigma2 domain of RNA polymerase sigma factors"/>
    <property type="match status" value="1"/>
</dbReference>
<name>A0A1B9AYJ7_9BACI</name>
<evidence type="ECO:0000256" key="4">
    <source>
        <dbReference type="ARBA" id="ARBA00023163"/>
    </source>
</evidence>
<feature type="domain" description="RNA polymerase sigma-70 region 4" evidence="6">
    <location>
        <begin position="109"/>
        <end position="155"/>
    </location>
</feature>
<organism evidence="7 8">
    <name type="scientific">Pseudobacillus wudalianchiensis</name>
    <dbReference type="NCBI Taxonomy" id="1743143"/>
    <lineage>
        <taxon>Bacteria</taxon>
        <taxon>Bacillati</taxon>
        <taxon>Bacillota</taxon>
        <taxon>Bacilli</taxon>
        <taxon>Bacillales</taxon>
        <taxon>Bacillaceae</taxon>
        <taxon>Pseudobacillus</taxon>
    </lineage>
</organism>
<keyword evidence="2" id="KW-0731">Sigma factor</keyword>
<dbReference type="InterPro" id="IPR007630">
    <property type="entry name" value="RNA_pol_sigma70_r4"/>
</dbReference>
<dbReference type="SUPFAM" id="SSF88659">
    <property type="entry name" value="Sigma3 and sigma4 domains of RNA polymerase sigma factors"/>
    <property type="match status" value="1"/>
</dbReference>
<keyword evidence="4" id="KW-0804">Transcription</keyword>